<organism evidence="3">
    <name type="scientific">freshwater metagenome</name>
    <dbReference type="NCBI Taxonomy" id="449393"/>
    <lineage>
        <taxon>unclassified sequences</taxon>
        <taxon>metagenomes</taxon>
        <taxon>ecological metagenomes</taxon>
    </lineage>
</organism>
<feature type="domain" description="SnoaL-like" evidence="1">
    <location>
        <begin position="5"/>
        <end position="126"/>
    </location>
</feature>
<dbReference type="Gene3D" id="3.10.450.50">
    <property type="match status" value="1"/>
</dbReference>
<proteinExistence type="predicted"/>
<dbReference type="CDD" id="cd00531">
    <property type="entry name" value="NTF2_like"/>
    <property type="match status" value="1"/>
</dbReference>
<dbReference type="InterPro" id="IPR032710">
    <property type="entry name" value="NTF2-like_dom_sf"/>
</dbReference>
<reference evidence="3" key="1">
    <citation type="submission" date="2020-05" db="EMBL/GenBank/DDBJ databases">
        <authorList>
            <person name="Chiriac C."/>
            <person name="Salcher M."/>
            <person name="Ghai R."/>
            <person name="Kavagutti S V."/>
        </authorList>
    </citation>
    <scope>NUCLEOTIDE SEQUENCE</scope>
</reference>
<evidence type="ECO:0000313" key="3">
    <source>
        <dbReference type="EMBL" id="CAB5065049.1"/>
    </source>
</evidence>
<dbReference type="AlphaFoldDB" id="A0A6J7UG94"/>
<evidence type="ECO:0000313" key="2">
    <source>
        <dbReference type="EMBL" id="CAB5010638.1"/>
    </source>
</evidence>
<gene>
    <name evidence="2" type="ORF">UFOPK4098_00263</name>
    <name evidence="3" type="ORF">UFOPK4347_00851</name>
</gene>
<dbReference type="EMBL" id="CAFBPN010000006">
    <property type="protein sequence ID" value="CAB5010638.1"/>
    <property type="molecule type" value="Genomic_DNA"/>
</dbReference>
<dbReference type="SUPFAM" id="SSF54427">
    <property type="entry name" value="NTF2-like"/>
    <property type="match status" value="1"/>
</dbReference>
<dbReference type="Pfam" id="PF13577">
    <property type="entry name" value="SnoaL_4"/>
    <property type="match status" value="1"/>
</dbReference>
<dbReference type="InterPro" id="IPR037401">
    <property type="entry name" value="SnoaL-like"/>
</dbReference>
<evidence type="ECO:0000259" key="1">
    <source>
        <dbReference type="Pfam" id="PF13577"/>
    </source>
</evidence>
<sequence>MTSEHEDFHAIINIAIAYTWALDTKNFDALNDVFAPNATGMLNGVACDSRDAIIARISGSLLRLDFTQHLVGNHQVNITGDTATHRCQLHAQHVKTGTEGGDNFIIGGYYDDVFVRTANGWRIQHRVMQPTWRSDNANVVKK</sequence>
<accession>A0A6J7UG94</accession>
<name>A0A6J7UG94_9ZZZZ</name>
<protein>
    <submittedName>
        <fullName evidence="3">Unannotated protein</fullName>
    </submittedName>
</protein>
<dbReference type="EMBL" id="CAFBQU010000018">
    <property type="protein sequence ID" value="CAB5065049.1"/>
    <property type="molecule type" value="Genomic_DNA"/>
</dbReference>